<feature type="transmembrane region" description="Helical" evidence="1">
    <location>
        <begin position="54"/>
        <end position="79"/>
    </location>
</feature>
<accession>T0S734</accession>
<protein>
    <submittedName>
        <fullName evidence="2">Uncharacterized protein</fullName>
    </submittedName>
</protein>
<evidence type="ECO:0000256" key="1">
    <source>
        <dbReference type="SAM" id="Phobius"/>
    </source>
</evidence>
<sequence length="154" mass="17472">MKRISHFFIVLIGICTALVLGYIFTVIYTEVGNALLVHDSKTITLYKVITEINFSSIAVAFGMAFAYMLLLDLLTVLAIQSWHRVQNKKKSKYQSKIAHFWFRYRTIHLTFILLSVFITLSLTAPAMIMNSFTAIVSISVLISNLTKKSAMISR</sequence>
<proteinExistence type="predicted"/>
<reference evidence="2 3" key="1">
    <citation type="journal article" date="2013" name="ISME J.">
        <title>Multifactorial diversity sustains microbial community stability.</title>
        <authorList>
            <person name="Erkus O."/>
            <person name="de Jager V.C."/>
            <person name="Spus M."/>
            <person name="van Alen-Boerrigter I.J."/>
            <person name="van Rijswijck I.M."/>
            <person name="Hazelwood L."/>
            <person name="Janssen P.W."/>
            <person name="van Hijum S.A."/>
            <person name="Kleerebezem M."/>
            <person name="Smid E.J."/>
        </authorList>
    </citation>
    <scope>NUCLEOTIDE SEQUENCE [LARGE SCALE GENOMIC DNA]</scope>
    <source>
        <strain evidence="2 3">TIFN6</strain>
    </source>
</reference>
<organism evidence="2 3">
    <name type="scientific">Lactococcus cremoris subsp. cremoris TIFN6</name>
    <dbReference type="NCBI Taxonomy" id="1234876"/>
    <lineage>
        <taxon>Bacteria</taxon>
        <taxon>Bacillati</taxon>
        <taxon>Bacillota</taxon>
        <taxon>Bacilli</taxon>
        <taxon>Lactobacillales</taxon>
        <taxon>Streptococcaceae</taxon>
        <taxon>Lactococcus</taxon>
        <taxon>Lactococcus cremoris subsp. cremoris</taxon>
    </lineage>
</organism>
<keyword evidence="1" id="KW-0812">Transmembrane</keyword>
<feature type="non-terminal residue" evidence="2">
    <location>
        <position position="154"/>
    </location>
</feature>
<dbReference type="AlphaFoldDB" id="T0S734"/>
<dbReference type="Proteomes" id="UP000015854">
    <property type="component" value="Unassembled WGS sequence"/>
</dbReference>
<feature type="transmembrane region" description="Helical" evidence="1">
    <location>
        <begin position="100"/>
        <end position="120"/>
    </location>
</feature>
<gene>
    <name evidence="2" type="ORF">LLT6_00755</name>
</gene>
<keyword evidence="1" id="KW-0472">Membrane</keyword>
<feature type="transmembrane region" description="Helical" evidence="1">
    <location>
        <begin position="126"/>
        <end position="145"/>
    </location>
</feature>
<feature type="transmembrane region" description="Helical" evidence="1">
    <location>
        <begin position="7"/>
        <end position="28"/>
    </location>
</feature>
<dbReference type="EMBL" id="ATBB01000492">
    <property type="protein sequence ID" value="EQC54997.1"/>
    <property type="molecule type" value="Genomic_DNA"/>
</dbReference>
<keyword evidence="1" id="KW-1133">Transmembrane helix</keyword>
<name>T0S734_LACLC</name>
<comment type="caution">
    <text evidence="2">The sequence shown here is derived from an EMBL/GenBank/DDBJ whole genome shotgun (WGS) entry which is preliminary data.</text>
</comment>
<evidence type="ECO:0000313" key="3">
    <source>
        <dbReference type="Proteomes" id="UP000015854"/>
    </source>
</evidence>
<evidence type="ECO:0000313" key="2">
    <source>
        <dbReference type="EMBL" id="EQC54997.1"/>
    </source>
</evidence>